<dbReference type="Proteomes" id="UP000185766">
    <property type="component" value="Unassembled WGS sequence"/>
</dbReference>
<dbReference type="InterPro" id="IPR029058">
    <property type="entry name" value="AB_hydrolase_fold"/>
</dbReference>
<protein>
    <submittedName>
        <fullName evidence="3">Pimeloyl-ACP methyl ester carboxylesterase</fullName>
    </submittedName>
</protein>
<dbReference type="PANTHER" id="PTHR43798:SF31">
    <property type="entry name" value="AB HYDROLASE SUPERFAMILY PROTEIN YCLE"/>
    <property type="match status" value="1"/>
</dbReference>
<organism evidence="3 4">
    <name type="scientific">Atopomonas hussainii</name>
    <dbReference type="NCBI Taxonomy" id="1429083"/>
    <lineage>
        <taxon>Bacteria</taxon>
        <taxon>Pseudomonadati</taxon>
        <taxon>Pseudomonadota</taxon>
        <taxon>Gammaproteobacteria</taxon>
        <taxon>Pseudomonadales</taxon>
        <taxon>Pseudomonadaceae</taxon>
        <taxon>Atopomonas</taxon>
    </lineage>
</organism>
<evidence type="ECO:0000256" key="1">
    <source>
        <dbReference type="ARBA" id="ARBA00022801"/>
    </source>
</evidence>
<sequence length="267" mass="30357">MAYFTHKGCQLHYQVHGSGEPLLLIHGLGSSLRDWEYQVPFLAEHYQVICMDVRGHGQSDKPRERYSIAGFADDVRALLDHLQLAQVHYLGISMGGMIGFQLASSDQQRLKSLIIVNSSPEVKVRTASDRLQVFKRLFLARVLGLKTLGKALGNMLFPKPEQAELREKIATRWPENSKRAYLSALHAIIGWGVREHLVDIKTPTLVITADRDYSPVELKRQYVREMPNARLVVIEDSRHATPLDQPERFNQCVLNFLHSLNKEPLNA</sequence>
<reference evidence="3 4" key="1">
    <citation type="submission" date="2016-10" db="EMBL/GenBank/DDBJ databases">
        <authorList>
            <person name="de Groot N.N."/>
        </authorList>
    </citation>
    <scope>NUCLEOTIDE SEQUENCE [LARGE SCALE GENOMIC DNA]</scope>
    <source>
        <strain evidence="3 4">JCM 19513</strain>
    </source>
</reference>
<dbReference type="STRING" id="1429083.GCA_001885685_02137"/>
<evidence type="ECO:0000313" key="3">
    <source>
        <dbReference type="EMBL" id="SEL38779.1"/>
    </source>
</evidence>
<dbReference type="AlphaFoldDB" id="A0A1H7PT53"/>
<dbReference type="SUPFAM" id="SSF53474">
    <property type="entry name" value="alpha/beta-Hydrolases"/>
    <property type="match status" value="1"/>
</dbReference>
<gene>
    <name evidence="3" type="ORF">SAMN05216214_111129</name>
</gene>
<accession>A0A1H7PT53</accession>
<dbReference type="GO" id="GO:0016787">
    <property type="term" value="F:hydrolase activity"/>
    <property type="evidence" value="ECO:0007669"/>
    <property type="project" value="UniProtKB-KW"/>
</dbReference>
<dbReference type="PRINTS" id="PR00111">
    <property type="entry name" value="ABHYDROLASE"/>
</dbReference>
<dbReference type="RefSeq" id="WP_074868882.1">
    <property type="nucleotide sequence ID" value="NZ_FOAS01000011.1"/>
</dbReference>
<dbReference type="Pfam" id="PF00561">
    <property type="entry name" value="Abhydrolase_1"/>
    <property type="match status" value="1"/>
</dbReference>
<keyword evidence="4" id="KW-1185">Reference proteome</keyword>
<proteinExistence type="predicted"/>
<keyword evidence="1" id="KW-0378">Hydrolase</keyword>
<dbReference type="InterPro" id="IPR050266">
    <property type="entry name" value="AB_hydrolase_sf"/>
</dbReference>
<evidence type="ECO:0000313" key="4">
    <source>
        <dbReference type="Proteomes" id="UP000185766"/>
    </source>
</evidence>
<dbReference type="InterPro" id="IPR000073">
    <property type="entry name" value="AB_hydrolase_1"/>
</dbReference>
<dbReference type="PANTHER" id="PTHR43798">
    <property type="entry name" value="MONOACYLGLYCEROL LIPASE"/>
    <property type="match status" value="1"/>
</dbReference>
<name>A0A1H7PT53_9GAMM</name>
<dbReference type="GO" id="GO:0016020">
    <property type="term" value="C:membrane"/>
    <property type="evidence" value="ECO:0007669"/>
    <property type="project" value="TreeGrafter"/>
</dbReference>
<feature type="domain" description="AB hydrolase-1" evidence="2">
    <location>
        <begin position="21"/>
        <end position="244"/>
    </location>
</feature>
<evidence type="ECO:0000259" key="2">
    <source>
        <dbReference type="Pfam" id="PF00561"/>
    </source>
</evidence>
<dbReference type="EMBL" id="FOAS01000011">
    <property type="protein sequence ID" value="SEL38779.1"/>
    <property type="molecule type" value="Genomic_DNA"/>
</dbReference>
<dbReference type="Gene3D" id="3.40.50.1820">
    <property type="entry name" value="alpha/beta hydrolase"/>
    <property type="match status" value="1"/>
</dbReference>